<keyword evidence="2" id="KW-1185">Reference proteome</keyword>
<evidence type="ECO:0000313" key="1">
    <source>
        <dbReference type="EMBL" id="KAH0455266.1"/>
    </source>
</evidence>
<reference evidence="1 2" key="1">
    <citation type="journal article" date="2021" name="Hortic Res">
        <title>Chromosome-scale assembly of the Dendrobium chrysotoxum genome enhances the understanding of orchid evolution.</title>
        <authorList>
            <person name="Zhang Y."/>
            <person name="Zhang G.Q."/>
            <person name="Zhang D."/>
            <person name="Liu X.D."/>
            <person name="Xu X.Y."/>
            <person name="Sun W.H."/>
            <person name="Yu X."/>
            <person name="Zhu X."/>
            <person name="Wang Z.W."/>
            <person name="Zhao X."/>
            <person name="Zhong W.Y."/>
            <person name="Chen H."/>
            <person name="Yin W.L."/>
            <person name="Huang T."/>
            <person name="Niu S.C."/>
            <person name="Liu Z.J."/>
        </authorList>
    </citation>
    <scope>NUCLEOTIDE SEQUENCE [LARGE SCALE GENOMIC DNA]</scope>
    <source>
        <strain evidence="1">Lindl</strain>
    </source>
</reference>
<gene>
    <name evidence="1" type="ORF">IEQ34_015298</name>
</gene>
<evidence type="ECO:0000313" key="2">
    <source>
        <dbReference type="Proteomes" id="UP000775213"/>
    </source>
</evidence>
<organism evidence="1 2">
    <name type="scientific">Dendrobium chrysotoxum</name>
    <name type="common">Orchid</name>
    <dbReference type="NCBI Taxonomy" id="161865"/>
    <lineage>
        <taxon>Eukaryota</taxon>
        <taxon>Viridiplantae</taxon>
        <taxon>Streptophyta</taxon>
        <taxon>Embryophyta</taxon>
        <taxon>Tracheophyta</taxon>
        <taxon>Spermatophyta</taxon>
        <taxon>Magnoliopsida</taxon>
        <taxon>Liliopsida</taxon>
        <taxon>Asparagales</taxon>
        <taxon>Orchidaceae</taxon>
        <taxon>Epidendroideae</taxon>
        <taxon>Malaxideae</taxon>
        <taxon>Dendrobiinae</taxon>
        <taxon>Dendrobium</taxon>
    </lineage>
</organism>
<comment type="caution">
    <text evidence="1">The sequence shown here is derived from an EMBL/GenBank/DDBJ whole genome shotgun (WGS) entry which is preliminary data.</text>
</comment>
<sequence length="112" mass="13004">MSGEGRRLDGLADDQEIKAASKCLKGKQMFMLNPLTKLKSSSRTKPLQLLPLYKELGITAMVLNCDLQVRVAITLFIWNYGLQVRFARLNMEARTRMILFLLFSHPCWYWFC</sequence>
<accession>A0AAV7GFI3</accession>
<protein>
    <submittedName>
        <fullName evidence="1">Uncharacterized protein</fullName>
    </submittedName>
</protein>
<dbReference type="EMBL" id="JAGFBR010000014">
    <property type="protein sequence ID" value="KAH0455266.1"/>
    <property type="molecule type" value="Genomic_DNA"/>
</dbReference>
<name>A0AAV7GFI3_DENCH</name>
<proteinExistence type="predicted"/>
<dbReference type="Proteomes" id="UP000775213">
    <property type="component" value="Unassembled WGS sequence"/>
</dbReference>
<dbReference type="AlphaFoldDB" id="A0AAV7GFI3"/>